<sequence length="243" mass="26492">MRTSISRTVHTGLHSHEFFATDGKTGTLALIFPTWAGISAFEREVAKRLNGMGLDAVIVDYHGSRTDLTSMEGRQEAMQNLVADFEALRQHLQTLKSEIERELGAYENKLSLGYCLGGLCTLQLGLIDSELRASISFHGLLSFPKDLPALTSGCRFLILNGSADPMVTRQEIAETLDYFDQNQLDMSFISFSGTAHSFAIPGSNNPAAGVAYSPLADRRSWRLATDLIAEVSEANKASEGKDA</sequence>
<dbReference type="AlphaFoldDB" id="A0A4R1GC05"/>
<feature type="domain" description="Dienelactone hydrolase" evidence="2">
    <location>
        <begin position="30"/>
        <end position="231"/>
    </location>
</feature>
<dbReference type="GO" id="GO:0016787">
    <property type="term" value="F:hydrolase activity"/>
    <property type="evidence" value="ECO:0007669"/>
    <property type="project" value="UniProtKB-KW"/>
</dbReference>
<evidence type="ECO:0000313" key="4">
    <source>
        <dbReference type="Proteomes" id="UP000294546"/>
    </source>
</evidence>
<dbReference type="PANTHER" id="PTHR22946">
    <property type="entry name" value="DIENELACTONE HYDROLASE DOMAIN-CONTAINING PROTEIN-RELATED"/>
    <property type="match status" value="1"/>
</dbReference>
<evidence type="ECO:0000256" key="1">
    <source>
        <dbReference type="SAM" id="Coils"/>
    </source>
</evidence>
<gene>
    <name evidence="3" type="ORF">CLV83_3699</name>
</gene>
<feature type="coiled-coil region" evidence="1">
    <location>
        <begin position="78"/>
        <end position="109"/>
    </location>
</feature>
<keyword evidence="3" id="KW-0378">Hydrolase</keyword>
<accession>A0A4R1GC05</accession>
<dbReference type="Gene3D" id="3.40.50.1820">
    <property type="entry name" value="alpha/beta hydrolase"/>
    <property type="match status" value="1"/>
</dbReference>
<organism evidence="3 4">
    <name type="scientific">Marinobacterium mangrovicola</name>
    <dbReference type="NCBI Taxonomy" id="1476959"/>
    <lineage>
        <taxon>Bacteria</taxon>
        <taxon>Pseudomonadati</taxon>
        <taxon>Pseudomonadota</taxon>
        <taxon>Gammaproteobacteria</taxon>
        <taxon>Oceanospirillales</taxon>
        <taxon>Oceanospirillaceae</taxon>
        <taxon>Marinobacterium</taxon>
    </lineage>
</organism>
<dbReference type="Pfam" id="PF01738">
    <property type="entry name" value="DLH"/>
    <property type="match status" value="1"/>
</dbReference>
<dbReference type="PANTHER" id="PTHR22946:SF0">
    <property type="entry name" value="DIENELACTONE HYDROLASE DOMAIN-CONTAINING PROTEIN"/>
    <property type="match status" value="1"/>
</dbReference>
<name>A0A4R1GC05_9GAMM</name>
<dbReference type="EMBL" id="SMFU01000011">
    <property type="protein sequence ID" value="TCK04281.1"/>
    <property type="molecule type" value="Genomic_DNA"/>
</dbReference>
<protein>
    <submittedName>
        <fullName evidence="3">Dienelactone hydrolase</fullName>
    </submittedName>
</protein>
<reference evidence="3 4" key="1">
    <citation type="submission" date="2019-03" db="EMBL/GenBank/DDBJ databases">
        <title>Genomic Encyclopedia of Archaeal and Bacterial Type Strains, Phase II (KMG-II): from individual species to whole genera.</title>
        <authorList>
            <person name="Goeker M."/>
        </authorList>
    </citation>
    <scope>NUCLEOTIDE SEQUENCE [LARGE SCALE GENOMIC DNA]</scope>
    <source>
        <strain evidence="3 4">DSM 27697</strain>
    </source>
</reference>
<keyword evidence="1" id="KW-0175">Coiled coil</keyword>
<comment type="caution">
    <text evidence="3">The sequence shown here is derived from an EMBL/GenBank/DDBJ whole genome shotgun (WGS) entry which is preliminary data.</text>
</comment>
<evidence type="ECO:0000313" key="3">
    <source>
        <dbReference type="EMBL" id="TCK04281.1"/>
    </source>
</evidence>
<dbReference type="InterPro" id="IPR050261">
    <property type="entry name" value="FrsA_esterase"/>
</dbReference>
<dbReference type="InterPro" id="IPR029058">
    <property type="entry name" value="AB_hydrolase_fold"/>
</dbReference>
<dbReference type="SUPFAM" id="SSF53474">
    <property type="entry name" value="alpha/beta-Hydrolases"/>
    <property type="match status" value="1"/>
</dbReference>
<dbReference type="Proteomes" id="UP000294546">
    <property type="component" value="Unassembled WGS sequence"/>
</dbReference>
<dbReference type="RefSeq" id="WP_165900348.1">
    <property type="nucleotide sequence ID" value="NZ_SMFU01000011.1"/>
</dbReference>
<dbReference type="InterPro" id="IPR002925">
    <property type="entry name" value="Dienelactn_hydro"/>
</dbReference>
<proteinExistence type="predicted"/>
<keyword evidence="4" id="KW-1185">Reference proteome</keyword>
<evidence type="ECO:0000259" key="2">
    <source>
        <dbReference type="Pfam" id="PF01738"/>
    </source>
</evidence>